<feature type="compositionally biased region" description="Basic and acidic residues" evidence="1">
    <location>
        <begin position="102"/>
        <end position="114"/>
    </location>
</feature>
<feature type="region of interest" description="Disordered" evidence="1">
    <location>
        <begin position="1"/>
        <end position="114"/>
    </location>
</feature>
<gene>
    <name evidence="2" type="ORF">LTR62_000041</name>
</gene>
<sequence>MLALRPLRTTTAALTHRTLTTTTRLQTNPPPSNQSPSAKQASRSTQPASDPQSSASLKQPDANAQGDDHPAKQPDTQKASERSTGFGNVEEVKGGKEGLGARTDKNPDATKGKA</sequence>
<comment type="caution">
    <text evidence="2">The sequence shown here is derived from an EMBL/GenBank/DDBJ whole genome shotgun (WGS) entry which is preliminary data.</text>
</comment>
<dbReference type="EMBL" id="JAVRRL010000001">
    <property type="protein sequence ID" value="KAK5118832.1"/>
    <property type="molecule type" value="Genomic_DNA"/>
</dbReference>
<feature type="compositionally biased region" description="Low complexity" evidence="1">
    <location>
        <begin position="1"/>
        <end position="27"/>
    </location>
</feature>
<dbReference type="Proteomes" id="UP001310890">
    <property type="component" value="Unassembled WGS sequence"/>
</dbReference>
<organism evidence="2 3">
    <name type="scientific">Meristemomyces frigidus</name>
    <dbReference type="NCBI Taxonomy" id="1508187"/>
    <lineage>
        <taxon>Eukaryota</taxon>
        <taxon>Fungi</taxon>
        <taxon>Dikarya</taxon>
        <taxon>Ascomycota</taxon>
        <taxon>Pezizomycotina</taxon>
        <taxon>Dothideomycetes</taxon>
        <taxon>Dothideomycetidae</taxon>
        <taxon>Mycosphaerellales</taxon>
        <taxon>Teratosphaeriaceae</taxon>
        <taxon>Meristemomyces</taxon>
    </lineage>
</organism>
<dbReference type="AlphaFoldDB" id="A0AAN7TQ57"/>
<protein>
    <submittedName>
        <fullName evidence="2">Uncharacterized protein</fullName>
    </submittedName>
</protein>
<evidence type="ECO:0000313" key="3">
    <source>
        <dbReference type="Proteomes" id="UP001310890"/>
    </source>
</evidence>
<accession>A0AAN7TQ57</accession>
<evidence type="ECO:0000313" key="2">
    <source>
        <dbReference type="EMBL" id="KAK5118832.1"/>
    </source>
</evidence>
<name>A0AAN7TQ57_9PEZI</name>
<feature type="compositionally biased region" description="Polar residues" evidence="1">
    <location>
        <begin position="43"/>
        <end position="57"/>
    </location>
</feature>
<reference evidence="2" key="1">
    <citation type="submission" date="2023-08" db="EMBL/GenBank/DDBJ databases">
        <title>Black Yeasts Isolated from many extreme environments.</title>
        <authorList>
            <person name="Coleine C."/>
            <person name="Stajich J.E."/>
            <person name="Selbmann L."/>
        </authorList>
    </citation>
    <scope>NUCLEOTIDE SEQUENCE</scope>
    <source>
        <strain evidence="2">CCFEE 5401</strain>
    </source>
</reference>
<proteinExistence type="predicted"/>
<evidence type="ECO:0000256" key="1">
    <source>
        <dbReference type="SAM" id="MobiDB-lite"/>
    </source>
</evidence>